<proteinExistence type="inferred from homology"/>
<dbReference type="Pfam" id="PF02699">
    <property type="entry name" value="YajC"/>
    <property type="match status" value="1"/>
</dbReference>
<evidence type="ECO:0000256" key="7">
    <source>
        <dbReference type="ARBA" id="ARBA00022927"/>
    </source>
</evidence>
<dbReference type="AlphaFoldDB" id="A0A7S7NQU5"/>
<evidence type="ECO:0000256" key="1">
    <source>
        <dbReference type="ARBA" id="ARBA00004162"/>
    </source>
</evidence>
<dbReference type="EMBL" id="CP063849">
    <property type="protein sequence ID" value="QOY88063.1"/>
    <property type="molecule type" value="Genomic_DNA"/>
</dbReference>
<protein>
    <recommendedName>
        <fullName evidence="3">Sec translocon accessory complex subunit YajC</fullName>
    </recommendedName>
</protein>
<keyword evidence="6 11" id="KW-0812">Transmembrane</keyword>
<evidence type="ECO:0000256" key="5">
    <source>
        <dbReference type="ARBA" id="ARBA00022475"/>
    </source>
</evidence>
<dbReference type="RefSeq" id="WP_194449726.1">
    <property type="nucleotide sequence ID" value="NZ_CP063849.1"/>
</dbReference>
<accession>A0A7S7NQU5</accession>
<dbReference type="Proteomes" id="UP000593892">
    <property type="component" value="Chromosome"/>
</dbReference>
<comment type="subcellular location">
    <subcellularLocation>
        <location evidence="1">Cell membrane</location>
        <topology evidence="1">Single-pass membrane protein</topology>
    </subcellularLocation>
</comment>
<dbReference type="NCBIfam" id="TIGR00739">
    <property type="entry name" value="yajC"/>
    <property type="match status" value="1"/>
</dbReference>
<keyword evidence="9" id="KW-0811">Translocation</keyword>
<feature type="transmembrane region" description="Helical" evidence="11">
    <location>
        <begin position="15"/>
        <end position="36"/>
    </location>
</feature>
<dbReference type="PANTHER" id="PTHR33909:SF1">
    <property type="entry name" value="SEC TRANSLOCON ACCESSORY COMPLEX SUBUNIT YAJC"/>
    <property type="match status" value="1"/>
</dbReference>
<evidence type="ECO:0000313" key="13">
    <source>
        <dbReference type="Proteomes" id="UP000593892"/>
    </source>
</evidence>
<keyword evidence="5" id="KW-1003">Cell membrane</keyword>
<keyword evidence="10 11" id="KW-0472">Membrane</keyword>
<keyword evidence="4" id="KW-0813">Transport</keyword>
<keyword evidence="13" id="KW-1185">Reference proteome</keyword>
<keyword evidence="8 11" id="KW-1133">Transmembrane helix</keyword>
<reference evidence="12 13" key="1">
    <citation type="submission" date="2020-10" db="EMBL/GenBank/DDBJ databases">
        <title>Complete genome sequence of Paludibaculum fermentans P105T, a facultatively anaerobic acidobacterium capable of dissimilatory Fe(III) reduction.</title>
        <authorList>
            <person name="Dedysh S.N."/>
            <person name="Beletsky A.V."/>
            <person name="Kulichevskaya I.S."/>
            <person name="Mardanov A.V."/>
            <person name="Ravin N.V."/>
        </authorList>
    </citation>
    <scope>NUCLEOTIDE SEQUENCE [LARGE SCALE GENOMIC DNA]</scope>
    <source>
        <strain evidence="12 13">P105</strain>
    </source>
</reference>
<sequence length="103" mass="11396">MNFLLLQTPAAASSLLQFVPILLIFGIFYFLLFMPMQRQKKQQQKMLSELKAGDQVVTNGGVVGTIVGINEDDTLVLRVKPDNVKLQFARGSVASLANQEKKS</sequence>
<organism evidence="12 13">
    <name type="scientific">Paludibaculum fermentans</name>
    <dbReference type="NCBI Taxonomy" id="1473598"/>
    <lineage>
        <taxon>Bacteria</taxon>
        <taxon>Pseudomonadati</taxon>
        <taxon>Acidobacteriota</taxon>
        <taxon>Terriglobia</taxon>
        <taxon>Bryobacterales</taxon>
        <taxon>Bryobacteraceae</taxon>
        <taxon>Paludibaculum</taxon>
    </lineage>
</organism>
<evidence type="ECO:0000256" key="3">
    <source>
        <dbReference type="ARBA" id="ARBA00014962"/>
    </source>
</evidence>
<dbReference type="PRINTS" id="PR01853">
    <property type="entry name" value="YAJCTRNLCASE"/>
</dbReference>
<evidence type="ECO:0000313" key="12">
    <source>
        <dbReference type="EMBL" id="QOY88063.1"/>
    </source>
</evidence>
<comment type="similarity">
    <text evidence="2">Belongs to the YajC family.</text>
</comment>
<evidence type="ECO:0000256" key="10">
    <source>
        <dbReference type="ARBA" id="ARBA00023136"/>
    </source>
</evidence>
<dbReference type="KEGG" id="pfer:IRI77_35900"/>
<dbReference type="InterPro" id="IPR003849">
    <property type="entry name" value="Preprotein_translocase_YajC"/>
</dbReference>
<dbReference type="GO" id="GO:0015031">
    <property type="term" value="P:protein transport"/>
    <property type="evidence" value="ECO:0007669"/>
    <property type="project" value="UniProtKB-KW"/>
</dbReference>
<evidence type="ECO:0000256" key="9">
    <source>
        <dbReference type="ARBA" id="ARBA00023010"/>
    </source>
</evidence>
<keyword evidence="7" id="KW-0653">Protein transport</keyword>
<dbReference type="PANTHER" id="PTHR33909">
    <property type="entry name" value="SEC TRANSLOCON ACCESSORY COMPLEX SUBUNIT YAJC"/>
    <property type="match status" value="1"/>
</dbReference>
<evidence type="ECO:0000256" key="8">
    <source>
        <dbReference type="ARBA" id="ARBA00022989"/>
    </source>
</evidence>
<name>A0A7S7NQU5_PALFE</name>
<gene>
    <name evidence="12" type="primary">yajC</name>
    <name evidence="12" type="ORF">IRI77_35900</name>
</gene>
<evidence type="ECO:0000256" key="2">
    <source>
        <dbReference type="ARBA" id="ARBA00006742"/>
    </source>
</evidence>
<evidence type="ECO:0000256" key="11">
    <source>
        <dbReference type="SAM" id="Phobius"/>
    </source>
</evidence>
<dbReference type="GO" id="GO:0005886">
    <property type="term" value="C:plasma membrane"/>
    <property type="evidence" value="ECO:0007669"/>
    <property type="project" value="UniProtKB-SubCell"/>
</dbReference>
<evidence type="ECO:0000256" key="4">
    <source>
        <dbReference type="ARBA" id="ARBA00022448"/>
    </source>
</evidence>
<dbReference type="SMART" id="SM01323">
    <property type="entry name" value="YajC"/>
    <property type="match status" value="1"/>
</dbReference>
<evidence type="ECO:0000256" key="6">
    <source>
        <dbReference type="ARBA" id="ARBA00022692"/>
    </source>
</evidence>